<feature type="compositionally biased region" description="Acidic residues" evidence="1">
    <location>
        <begin position="150"/>
        <end position="161"/>
    </location>
</feature>
<dbReference type="OrthoDB" id="6381952at2759"/>
<sequence length="661" mass="71459">MRLLHLASLLLVTALAAGVPAEVIELVAPASPVYSSAKAAAAPAGISSSDVRPGDHSTVAAAAPAGISSSDVRPGDHLRVAAESPAAVPAPAEAGNGSSSTASAAGTAAEEKEANFELTEDGDGNDFAEHEEIDMKSLFSALVESEEILNQDPDFPGDENEEGSHRQVRSFRGRESPASGQAQGTSVVRGDDATKQGKTENRSVTDPATIEKYNNFMDVLFRRINSELRENGESIEIKLSRTEKQAKGNRGKKHKKGKKDKNEKDKIDGRENKRHPRDLSLAIHDDEEEFVEEYEFAHKVATSPGARAKRQAADKAEEDGGNSKDKTTEDYPEKNPAKEDGTAVSASVRRSKVMKFNEEEDHDLGKSREGRRSDVENGPEEESRQMKRGKKGKKQKKNKKEKENLRRKEGKNKKNKKGHKNKRNVTRTGSGGGRGGGKRGNGNRRNKKNKKNKKKQDGRANSTYAPSFVDEDADQSPDIVSDQDNTQVDGGKKHKKKGQKGKKGKKGKKNKKGKKPGQPETKASVSGFSSLLRKGAVEVSQSSSTQRITSDFTLGPVTVDLAREFNDGEVRKAKSTATTLNGTIVIEVNKNGQAKVARLKISPPSDIKTTGSLKPSSKNNSSSKPEKILKTSVKKVSPQIRQLIEEAAGTVLDSTSRAVKH</sequence>
<feature type="region of interest" description="Disordered" evidence="1">
    <location>
        <begin position="298"/>
        <end position="527"/>
    </location>
</feature>
<reference evidence="4" key="1">
    <citation type="submission" date="2025-08" db="UniProtKB">
        <authorList>
            <consortium name="RefSeq"/>
        </authorList>
    </citation>
    <scope>IDENTIFICATION</scope>
    <source>
        <tissue evidence="4">Whole organism</tissue>
    </source>
</reference>
<feature type="compositionally biased region" description="Basic and acidic residues" evidence="1">
    <location>
        <begin position="189"/>
        <end position="203"/>
    </location>
</feature>
<feature type="compositionally biased region" description="Basic residues" evidence="1">
    <location>
        <begin position="386"/>
        <end position="399"/>
    </location>
</feature>
<evidence type="ECO:0000313" key="4">
    <source>
        <dbReference type="RefSeq" id="XP_018023094.1"/>
    </source>
</evidence>
<feature type="compositionally biased region" description="Low complexity" evidence="1">
    <location>
        <begin position="614"/>
        <end position="623"/>
    </location>
</feature>
<name>A0A8B7PAB4_HYAAZ</name>
<feature type="region of interest" description="Disordered" evidence="1">
    <location>
        <begin position="84"/>
        <end position="126"/>
    </location>
</feature>
<dbReference type="AlphaFoldDB" id="A0A8B7PAB4"/>
<feature type="compositionally biased region" description="Basic residues" evidence="1">
    <location>
        <begin position="247"/>
        <end position="259"/>
    </location>
</feature>
<feature type="region of interest" description="Disordered" evidence="1">
    <location>
        <begin position="150"/>
        <end position="206"/>
    </location>
</feature>
<feature type="compositionally biased region" description="Basic and acidic residues" evidence="1">
    <location>
        <begin position="260"/>
        <end position="271"/>
    </location>
</feature>
<organism evidence="3 4">
    <name type="scientific">Hyalella azteca</name>
    <name type="common">Amphipod</name>
    <dbReference type="NCBI Taxonomy" id="294128"/>
    <lineage>
        <taxon>Eukaryota</taxon>
        <taxon>Metazoa</taxon>
        <taxon>Ecdysozoa</taxon>
        <taxon>Arthropoda</taxon>
        <taxon>Crustacea</taxon>
        <taxon>Multicrustacea</taxon>
        <taxon>Malacostraca</taxon>
        <taxon>Eumalacostraca</taxon>
        <taxon>Peracarida</taxon>
        <taxon>Amphipoda</taxon>
        <taxon>Senticaudata</taxon>
        <taxon>Talitrida</taxon>
        <taxon>Talitroidea</taxon>
        <taxon>Hyalellidae</taxon>
        <taxon>Hyalella</taxon>
    </lineage>
</organism>
<feature type="region of interest" description="Disordered" evidence="1">
    <location>
        <begin position="599"/>
        <end position="633"/>
    </location>
</feature>
<feature type="compositionally biased region" description="Basic residues" evidence="1">
    <location>
        <begin position="441"/>
        <end position="456"/>
    </location>
</feature>
<accession>A0A8B7PAB4</accession>
<protein>
    <submittedName>
        <fullName evidence="4">E3 ubiquitin-protein ligase RBBP6 isoform X1</fullName>
    </submittedName>
</protein>
<feature type="compositionally biased region" description="Basic and acidic residues" evidence="1">
    <location>
        <begin position="363"/>
        <end position="385"/>
    </location>
</feature>
<dbReference type="GeneID" id="108679079"/>
<keyword evidence="2" id="KW-0732">Signal</keyword>
<feature type="region of interest" description="Disordered" evidence="1">
    <location>
        <begin position="239"/>
        <end position="284"/>
    </location>
</feature>
<feature type="compositionally biased region" description="Low complexity" evidence="1">
    <location>
        <begin position="84"/>
        <end position="108"/>
    </location>
</feature>
<feature type="compositionally biased region" description="Basic and acidic residues" evidence="1">
    <location>
        <begin position="321"/>
        <end position="341"/>
    </location>
</feature>
<evidence type="ECO:0000256" key="1">
    <source>
        <dbReference type="SAM" id="MobiDB-lite"/>
    </source>
</evidence>
<feature type="compositionally biased region" description="Basic residues" evidence="1">
    <location>
        <begin position="408"/>
        <end position="425"/>
    </location>
</feature>
<feature type="compositionally biased region" description="Gly residues" evidence="1">
    <location>
        <begin position="429"/>
        <end position="440"/>
    </location>
</feature>
<evidence type="ECO:0000256" key="2">
    <source>
        <dbReference type="SAM" id="SignalP"/>
    </source>
</evidence>
<gene>
    <name evidence="4" type="primary">LOC108679079</name>
</gene>
<dbReference type="KEGG" id="hazt:108679079"/>
<proteinExistence type="predicted"/>
<feature type="chain" id="PRO_5034965770" evidence="2">
    <location>
        <begin position="22"/>
        <end position="661"/>
    </location>
</feature>
<evidence type="ECO:0000313" key="3">
    <source>
        <dbReference type="Proteomes" id="UP000694843"/>
    </source>
</evidence>
<feature type="signal peptide" evidence="2">
    <location>
        <begin position="1"/>
        <end position="21"/>
    </location>
</feature>
<dbReference type="Proteomes" id="UP000694843">
    <property type="component" value="Unplaced"/>
</dbReference>
<dbReference type="RefSeq" id="XP_018023094.1">
    <property type="nucleotide sequence ID" value="XM_018167605.2"/>
</dbReference>
<feature type="compositionally biased region" description="Basic residues" evidence="1">
    <location>
        <begin position="492"/>
        <end position="515"/>
    </location>
</feature>
<keyword evidence="3" id="KW-1185">Reference proteome</keyword>